<organism evidence="3 4">
    <name type="scientific">Panagrolaimus superbus</name>
    <dbReference type="NCBI Taxonomy" id="310955"/>
    <lineage>
        <taxon>Eukaryota</taxon>
        <taxon>Metazoa</taxon>
        <taxon>Ecdysozoa</taxon>
        <taxon>Nematoda</taxon>
        <taxon>Chromadorea</taxon>
        <taxon>Rhabditida</taxon>
        <taxon>Tylenchina</taxon>
        <taxon>Panagrolaimomorpha</taxon>
        <taxon>Panagrolaimoidea</taxon>
        <taxon>Panagrolaimidae</taxon>
        <taxon>Panagrolaimus</taxon>
    </lineage>
</organism>
<dbReference type="SUPFAM" id="SSF57016">
    <property type="entry name" value="Plant lectins/antimicrobial peptides"/>
    <property type="match status" value="1"/>
</dbReference>
<dbReference type="InterPro" id="IPR001002">
    <property type="entry name" value="Chitin-bd_1"/>
</dbReference>
<feature type="domain" description="Chitin-binding type-1" evidence="2">
    <location>
        <begin position="1"/>
        <end position="44"/>
    </location>
</feature>
<feature type="domain" description="Chitin-binding type-1" evidence="2">
    <location>
        <begin position="79"/>
        <end position="122"/>
    </location>
</feature>
<dbReference type="Gene3D" id="3.30.60.10">
    <property type="entry name" value="Endochitinase-like"/>
    <property type="match status" value="1"/>
</dbReference>
<evidence type="ECO:0000259" key="2">
    <source>
        <dbReference type="SMART" id="SM00270"/>
    </source>
</evidence>
<evidence type="ECO:0000313" key="3">
    <source>
        <dbReference type="Proteomes" id="UP000887577"/>
    </source>
</evidence>
<dbReference type="Proteomes" id="UP000887577">
    <property type="component" value="Unplaced"/>
</dbReference>
<evidence type="ECO:0000256" key="1">
    <source>
        <dbReference type="ARBA" id="ARBA00022669"/>
    </source>
</evidence>
<sequence length="133" mass="14426">MCGKSAPLINGYYPVCDPDDPGYSCCGAAGYCGSEDEFCACDTCIDYRAEPDKIIQEPIKPSRSIQWYLMDAPDGQRGRCGPTAPSLDGKPAICNPDDDSKHCCSNGGYCGSGDEFCKCEGCVNFRENPNHQW</sequence>
<accession>A0A914YMU1</accession>
<protein>
    <submittedName>
        <fullName evidence="4">Chitin-binding type-1 domain-containing protein</fullName>
    </submittedName>
</protein>
<evidence type="ECO:0000313" key="4">
    <source>
        <dbReference type="WBParaSite" id="PSU_v2.g20707.t1"/>
    </source>
</evidence>
<keyword evidence="3" id="KW-1185">Reference proteome</keyword>
<dbReference type="AlphaFoldDB" id="A0A914YMU1"/>
<reference evidence="4" key="1">
    <citation type="submission" date="2022-11" db="UniProtKB">
        <authorList>
            <consortium name="WormBaseParasite"/>
        </authorList>
    </citation>
    <scope>IDENTIFICATION</scope>
</reference>
<dbReference type="WBParaSite" id="PSU_v2.g20707.t1">
    <property type="protein sequence ID" value="PSU_v2.g20707.t1"/>
    <property type="gene ID" value="PSU_v2.g20707"/>
</dbReference>
<dbReference type="SMART" id="SM00270">
    <property type="entry name" value="ChtBD1"/>
    <property type="match status" value="2"/>
</dbReference>
<dbReference type="GO" id="GO:0008061">
    <property type="term" value="F:chitin binding"/>
    <property type="evidence" value="ECO:0007669"/>
    <property type="project" value="UniProtKB-KW"/>
</dbReference>
<dbReference type="InterPro" id="IPR036861">
    <property type="entry name" value="Endochitinase-like_sf"/>
</dbReference>
<name>A0A914YMU1_9BILA</name>
<keyword evidence="1" id="KW-0147">Chitin-binding</keyword>
<proteinExistence type="predicted"/>